<dbReference type="EMBL" id="ML143436">
    <property type="protein sequence ID" value="TBU27127.1"/>
    <property type="molecule type" value="Genomic_DNA"/>
</dbReference>
<keyword evidence="1" id="KW-1133">Transmembrane helix</keyword>
<gene>
    <name evidence="4" type="ORF">BD310DRAFT_969341</name>
    <name evidence="3" type="ORF">BD311DRAFT_866355</name>
</gene>
<dbReference type="Proteomes" id="UP000292082">
    <property type="component" value="Unassembled WGS sequence"/>
</dbReference>
<dbReference type="InterPro" id="IPR056121">
    <property type="entry name" value="DUF7704"/>
</dbReference>
<evidence type="ECO:0000259" key="2">
    <source>
        <dbReference type="Pfam" id="PF24803"/>
    </source>
</evidence>
<sequence length="178" mass="19262">MSTPFPPQKSSYHTTSLILQQSTVEMASDTPIPVFYRIVFTIIDPFFCALGVATHLFTKNDVLAALSPAAVVPPGSETVLLLDYLVGFFAMLGVLQVSLLRTRPADMYVWKALQFATLVLDVVQVAATARALLVQGRTEPSAWLGGERQNFAGNAVFGLIRAAFVLGIGLDETKTKTN</sequence>
<dbReference type="Pfam" id="PF24803">
    <property type="entry name" value="DUF7704"/>
    <property type="match status" value="1"/>
</dbReference>
<feature type="transmembrane region" description="Helical" evidence="1">
    <location>
        <begin position="34"/>
        <end position="58"/>
    </location>
</feature>
<keyword evidence="1" id="KW-0812">Transmembrane</keyword>
<dbReference type="EMBL" id="ML145172">
    <property type="protein sequence ID" value="TBU55245.1"/>
    <property type="molecule type" value="Genomic_DNA"/>
</dbReference>
<dbReference type="AlphaFoldDB" id="A0A4Q9PM65"/>
<reference evidence="4 5" key="1">
    <citation type="submission" date="2019-01" db="EMBL/GenBank/DDBJ databases">
        <title>Draft genome sequences of three monokaryotic isolates of the white-rot basidiomycete fungus Dichomitus squalens.</title>
        <authorList>
            <consortium name="DOE Joint Genome Institute"/>
            <person name="Lopez S.C."/>
            <person name="Andreopoulos B."/>
            <person name="Pangilinan J."/>
            <person name="Lipzen A."/>
            <person name="Riley R."/>
            <person name="Ahrendt S."/>
            <person name="Ng V."/>
            <person name="Barry K."/>
            <person name="Daum C."/>
            <person name="Grigoriev I.V."/>
            <person name="Hilden K.S."/>
            <person name="Makela M.R."/>
            <person name="de Vries R.P."/>
        </authorList>
    </citation>
    <scope>NUCLEOTIDE SEQUENCE [LARGE SCALE GENOMIC DNA]</scope>
    <source>
        <strain evidence="4 5">CBS 464.89</strain>
        <strain evidence="3">OM18370.1</strain>
    </source>
</reference>
<organism evidence="4 5">
    <name type="scientific">Dichomitus squalens</name>
    <dbReference type="NCBI Taxonomy" id="114155"/>
    <lineage>
        <taxon>Eukaryota</taxon>
        <taxon>Fungi</taxon>
        <taxon>Dikarya</taxon>
        <taxon>Basidiomycota</taxon>
        <taxon>Agaricomycotina</taxon>
        <taxon>Agaricomycetes</taxon>
        <taxon>Polyporales</taxon>
        <taxon>Polyporaceae</taxon>
        <taxon>Dichomitus</taxon>
    </lineage>
</organism>
<keyword evidence="5" id="KW-1185">Reference proteome</keyword>
<evidence type="ECO:0000313" key="3">
    <source>
        <dbReference type="EMBL" id="TBU27127.1"/>
    </source>
</evidence>
<evidence type="ECO:0000313" key="4">
    <source>
        <dbReference type="EMBL" id="TBU55245.1"/>
    </source>
</evidence>
<feature type="domain" description="DUF7704" evidence="2">
    <location>
        <begin position="32"/>
        <end position="168"/>
    </location>
</feature>
<proteinExistence type="predicted"/>
<feature type="transmembrane region" description="Helical" evidence="1">
    <location>
        <begin position="78"/>
        <end position="100"/>
    </location>
</feature>
<protein>
    <recommendedName>
        <fullName evidence="2">DUF7704 domain-containing protein</fullName>
    </recommendedName>
</protein>
<keyword evidence="1" id="KW-0472">Membrane</keyword>
<accession>A0A4Q9PM65</accession>
<evidence type="ECO:0000256" key="1">
    <source>
        <dbReference type="SAM" id="Phobius"/>
    </source>
</evidence>
<name>A0A4Q9PM65_9APHY</name>
<dbReference type="Proteomes" id="UP000292957">
    <property type="component" value="Unassembled WGS sequence"/>
</dbReference>
<evidence type="ECO:0000313" key="5">
    <source>
        <dbReference type="Proteomes" id="UP000292082"/>
    </source>
</evidence>
<dbReference type="OrthoDB" id="5313995at2759"/>
<dbReference type="PANTHER" id="PTHR37019:SF1">
    <property type="entry name" value="EXPERA DOMAIN-CONTAINING PROTEIN"/>
    <property type="match status" value="1"/>
</dbReference>
<dbReference type="PANTHER" id="PTHR37019">
    <property type="entry name" value="CHROMOSOME 1, WHOLE GENOME SHOTGUN SEQUENCE"/>
    <property type="match status" value="1"/>
</dbReference>